<gene>
    <name evidence="2" type="ORF">UC8_17410</name>
</gene>
<dbReference type="InterPro" id="IPR052948">
    <property type="entry name" value="Low_temp-induced_all0457"/>
</dbReference>
<keyword evidence="1" id="KW-0812">Transmembrane</keyword>
<evidence type="ECO:0000256" key="1">
    <source>
        <dbReference type="SAM" id="Phobius"/>
    </source>
</evidence>
<evidence type="ECO:0008006" key="4">
    <source>
        <dbReference type="Google" id="ProtNLM"/>
    </source>
</evidence>
<dbReference type="InterPro" id="IPR009200">
    <property type="entry name" value="DUF1269_membrane"/>
</dbReference>
<dbReference type="OrthoDB" id="288023at2"/>
<keyword evidence="1" id="KW-0472">Membrane</keyword>
<dbReference type="KEGG" id="rul:UC8_17410"/>
<dbReference type="Proteomes" id="UP000325286">
    <property type="component" value="Chromosome"/>
</dbReference>
<keyword evidence="3" id="KW-1185">Reference proteome</keyword>
<organism evidence="2 3">
    <name type="scientific">Roseimaritima ulvae</name>
    <dbReference type="NCBI Taxonomy" id="980254"/>
    <lineage>
        <taxon>Bacteria</taxon>
        <taxon>Pseudomonadati</taxon>
        <taxon>Planctomycetota</taxon>
        <taxon>Planctomycetia</taxon>
        <taxon>Pirellulales</taxon>
        <taxon>Pirellulaceae</taxon>
        <taxon>Roseimaritima</taxon>
    </lineage>
</organism>
<sequence length="168" mass="17719">MSRCLIAEYDHSEAAKAGLEILEKNGFTLENVSVVSNVSDPAAEHLHELHDLPQHGSADTLTDDRNTTLGMLIGGSLAAPIAAGTLIGPFIIAGPLVGMALGAAVGSLLKGTKKWGVEHDVAADYEERVREGAVLIIVNAHEDARLNEAQTLLDTTSPRSIEAFQVTD</sequence>
<feature type="transmembrane region" description="Helical" evidence="1">
    <location>
        <begin position="81"/>
        <end position="105"/>
    </location>
</feature>
<dbReference type="PANTHER" id="PTHR36109">
    <property type="entry name" value="MEMBRANE PROTEIN-RELATED"/>
    <property type="match status" value="1"/>
</dbReference>
<name>A0A5B9R0E8_9BACT</name>
<reference evidence="2 3" key="1">
    <citation type="submission" date="2019-08" db="EMBL/GenBank/DDBJ databases">
        <title>Deep-cultivation of Planctomycetes and their phenomic and genomic characterization uncovers novel biology.</title>
        <authorList>
            <person name="Wiegand S."/>
            <person name="Jogler M."/>
            <person name="Boedeker C."/>
            <person name="Pinto D."/>
            <person name="Vollmers J."/>
            <person name="Rivas-Marin E."/>
            <person name="Kohn T."/>
            <person name="Peeters S.H."/>
            <person name="Heuer A."/>
            <person name="Rast P."/>
            <person name="Oberbeckmann S."/>
            <person name="Bunk B."/>
            <person name="Jeske O."/>
            <person name="Meyerdierks A."/>
            <person name="Storesund J.E."/>
            <person name="Kallscheuer N."/>
            <person name="Luecker S."/>
            <person name="Lage O.M."/>
            <person name="Pohl T."/>
            <person name="Merkel B.J."/>
            <person name="Hornburger P."/>
            <person name="Mueller R.-W."/>
            <person name="Bruemmer F."/>
            <person name="Labrenz M."/>
            <person name="Spormann A.M."/>
            <person name="Op den Camp H."/>
            <person name="Overmann J."/>
            <person name="Amann R."/>
            <person name="Jetten M.S.M."/>
            <person name="Mascher T."/>
            <person name="Medema M.H."/>
            <person name="Devos D.P."/>
            <person name="Kaster A.-K."/>
            <person name="Ovreas L."/>
            <person name="Rohde M."/>
            <person name="Galperin M.Y."/>
            <person name="Jogler C."/>
        </authorList>
    </citation>
    <scope>NUCLEOTIDE SEQUENCE [LARGE SCALE GENOMIC DNA]</scope>
    <source>
        <strain evidence="2 3">UC8</strain>
    </source>
</reference>
<evidence type="ECO:0000313" key="2">
    <source>
        <dbReference type="EMBL" id="QEG39743.1"/>
    </source>
</evidence>
<dbReference type="PANTHER" id="PTHR36109:SF2">
    <property type="entry name" value="MEMBRANE PROTEIN"/>
    <property type="match status" value="1"/>
</dbReference>
<proteinExistence type="predicted"/>
<dbReference type="RefSeq" id="WP_068132014.1">
    <property type="nucleotide sequence ID" value="NZ_CP042914.1"/>
</dbReference>
<keyword evidence="1" id="KW-1133">Transmembrane helix</keyword>
<dbReference type="AlphaFoldDB" id="A0A5B9R0E8"/>
<evidence type="ECO:0000313" key="3">
    <source>
        <dbReference type="Proteomes" id="UP000325286"/>
    </source>
</evidence>
<dbReference type="EMBL" id="CP042914">
    <property type="protein sequence ID" value="QEG39743.1"/>
    <property type="molecule type" value="Genomic_DNA"/>
</dbReference>
<protein>
    <recommendedName>
        <fullName evidence="4">DUF1269 domain-containing protein</fullName>
    </recommendedName>
</protein>
<dbReference type="Pfam" id="PF06897">
    <property type="entry name" value="DUF1269"/>
    <property type="match status" value="1"/>
</dbReference>
<accession>A0A5B9R0E8</accession>